<feature type="domain" description="Methyltransferase type 11" evidence="4">
    <location>
        <begin position="116"/>
        <end position="217"/>
    </location>
</feature>
<dbReference type="InterPro" id="IPR013216">
    <property type="entry name" value="Methyltransf_11"/>
</dbReference>
<keyword evidence="6" id="KW-1185">Reference proteome</keyword>
<evidence type="ECO:0000313" key="6">
    <source>
        <dbReference type="Proteomes" id="UP001470230"/>
    </source>
</evidence>
<protein>
    <recommendedName>
        <fullName evidence="4">Methyltransferase type 11 domain-containing protein</fullName>
    </recommendedName>
</protein>
<reference evidence="5 6" key="1">
    <citation type="submission" date="2024-04" db="EMBL/GenBank/DDBJ databases">
        <title>Tritrichomonas musculus Genome.</title>
        <authorList>
            <person name="Alves-Ferreira E."/>
            <person name="Grigg M."/>
            <person name="Lorenzi H."/>
            <person name="Galac M."/>
        </authorList>
    </citation>
    <scope>NUCLEOTIDE SEQUENCE [LARGE SCALE GENOMIC DNA]</scope>
    <source>
        <strain evidence="5 6">EAF2021</strain>
    </source>
</reference>
<evidence type="ECO:0000256" key="2">
    <source>
        <dbReference type="ARBA" id="ARBA00022603"/>
    </source>
</evidence>
<proteinExistence type="inferred from homology"/>
<organism evidence="5 6">
    <name type="scientific">Tritrichomonas musculus</name>
    <dbReference type="NCBI Taxonomy" id="1915356"/>
    <lineage>
        <taxon>Eukaryota</taxon>
        <taxon>Metamonada</taxon>
        <taxon>Parabasalia</taxon>
        <taxon>Tritrichomonadida</taxon>
        <taxon>Tritrichomonadidae</taxon>
        <taxon>Tritrichomonas</taxon>
    </lineage>
</organism>
<dbReference type="EMBL" id="JAPFFF010000005">
    <property type="protein sequence ID" value="KAK8890330.1"/>
    <property type="molecule type" value="Genomic_DNA"/>
</dbReference>
<comment type="caution">
    <text evidence="5">The sequence shown here is derived from an EMBL/GenBank/DDBJ whole genome shotgun (WGS) entry which is preliminary data.</text>
</comment>
<gene>
    <name evidence="5" type="ORF">M9Y10_035104</name>
</gene>
<evidence type="ECO:0000313" key="5">
    <source>
        <dbReference type="EMBL" id="KAK8890330.1"/>
    </source>
</evidence>
<keyword evidence="2" id="KW-0489">Methyltransferase</keyword>
<dbReference type="InterPro" id="IPR051419">
    <property type="entry name" value="Lys/N-term_MeTrsfase_sf"/>
</dbReference>
<accession>A0ABR2KK07</accession>
<name>A0ABR2KK07_9EUKA</name>
<dbReference type="Pfam" id="PF08241">
    <property type="entry name" value="Methyltransf_11"/>
    <property type="match status" value="1"/>
</dbReference>
<dbReference type="SUPFAM" id="SSF53335">
    <property type="entry name" value="S-adenosyl-L-methionine-dependent methyltransferases"/>
    <property type="match status" value="1"/>
</dbReference>
<evidence type="ECO:0000259" key="4">
    <source>
        <dbReference type="Pfam" id="PF08241"/>
    </source>
</evidence>
<evidence type="ECO:0000256" key="1">
    <source>
        <dbReference type="ARBA" id="ARBA00008361"/>
    </source>
</evidence>
<sequence>MTSEIKDSKKNDSLSINVSPSSLDEDLCSKILTKYKYFQQETGCTDEELLDLVMDLETEKIGEEELNKAIEKTDFGSHDYWDKLYADSKTPFEWYFKWDTIERAIKPFLKGHEIVLNIGCGNSEVSEDMIKGDIEIVVSIDVSQTVIDQMSEKCKNISNMYWYKMDCTDMEFKDDLFDIVFDKGTFDAILCGDNNMANIRDSLCEIWRVLKNGGFFIEITHTEPKNRINLLKSSGENWKFHETIVIEGNSNTGSQNTRNHYIYILEKMENAENNAEINK</sequence>
<dbReference type="PANTHER" id="PTHR12176">
    <property type="entry name" value="SAM-DEPENDENT METHYLTRANSFERASE SUPERFAMILY PROTEIN"/>
    <property type="match status" value="1"/>
</dbReference>
<dbReference type="Proteomes" id="UP001470230">
    <property type="component" value="Unassembled WGS sequence"/>
</dbReference>
<dbReference type="CDD" id="cd02440">
    <property type="entry name" value="AdoMet_MTases"/>
    <property type="match status" value="1"/>
</dbReference>
<dbReference type="Gene3D" id="3.40.50.150">
    <property type="entry name" value="Vaccinia Virus protein VP39"/>
    <property type="match status" value="1"/>
</dbReference>
<comment type="similarity">
    <text evidence="1">Belongs to the methyltransferase superfamily.</text>
</comment>
<dbReference type="InterPro" id="IPR029063">
    <property type="entry name" value="SAM-dependent_MTases_sf"/>
</dbReference>
<evidence type="ECO:0000256" key="3">
    <source>
        <dbReference type="ARBA" id="ARBA00022679"/>
    </source>
</evidence>
<keyword evidence="3" id="KW-0808">Transferase</keyword>
<dbReference type="PANTHER" id="PTHR12176:SF79">
    <property type="entry name" value="METHYLTRANSFERASE TYPE 11 DOMAIN-CONTAINING PROTEIN"/>
    <property type="match status" value="1"/>
</dbReference>